<dbReference type="RefSeq" id="XP_065721994.2">
    <property type="nucleotide sequence ID" value="XM_065865922.2"/>
</dbReference>
<dbReference type="GO" id="GO:0005886">
    <property type="term" value="C:plasma membrane"/>
    <property type="evidence" value="ECO:0007669"/>
    <property type="project" value="UniProtKB-SubCell"/>
</dbReference>
<evidence type="ECO:0000256" key="9">
    <source>
        <dbReference type="ARBA" id="ARBA00023319"/>
    </source>
</evidence>
<dbReference type="SUPFAM" id="SSF49265">
    <property type="entry name" value="Fibronectin type III"/>
    <property type="match status" value="4"/>
</dbReference>
<dbReference type="RefSeq" id="XP_065721995.2">
    <property type="nucleotide sequence ID" value="XM_065865923.2"/>
</dbReference>
<keyword evidence="9" id="KW-0393">Immunoglobulin domain</keyword>
<keyword evidence="6" id="KW-1133">Transmembrane helix</keyword>
<evidence type="ECO:0000256" key="4">
    <source>
        <dbReference type="ARBA" id="ARBA00022737"/>
    </source>
</evidence>
<dbReference type="PANTHER" id="PTHR44170">
    <property type="entry name" value="PROTEIN SIDEKICK"/>
    <property type="match status" value="1"/>
</dbReference>
<dbReference type="Pfam" id="PF07679">
    <property type="entry name" value="I-set"/>
    <property type="match status" value="5"/>
</dbReference>
<feature type="domain" description="Ig-like" evidence="11">
    <location>
        <begin position="818"/>
        <end position="900"/>
    </location>
</feature>
<feature type="region of interest" description="Disordered" evidence="10">
    <location>
        <begin position="1704"/>
        <end position="1725"/>
    </location>
</feature>
<feature type="domain" description="Fibronectin type-III" evidence="12">
    <location>
        <begin position="1441"/>
        <end position="1534"/>
    </location>
</feature>
<feature type="domain" description="Ig-like" evidence="11">
    <location>
        <begin position="728"/>
        <end position="814"/>
    </location>
</feature>
<comment type="subcellular location">
    <subcellularLocation>
        <location evidence="1">Membrane</location>
        <topology evidence="1">Single-pass membrane protein</topology>
    </subcellularLocation>
</comment>
<dbReference type="GeneID" id="108014859"/>
<feature type="domain" description="Ig-like" evidence="11">
    <location>
        <begin position="633"/>
        <end position="723"/>
    </location>
</feature>
<dbReference type="GO" id="GO:0098609">
    <property type="term" value="P:cell-cell adhesion"/>
    <property type="evidence" value="ECO:0007669"/>
    <property type="project" value="TreeGrafter"/>
</dbReference>
<dbReference type="PROSITE" id="PS50853">
    <property type="entry name" value="FN3"/>
    <property type="match status" value="6"/>
</dbReference>
<evidence type="ECO:0000256" key="8">
    <source>
        <dbReference type="ARBA" id="ARBA00023157"/>
    </source>
</evidence>
<dbReference type="PANTHER" id="PTHR44170:SF6">
    <property type="entry name" value="CONTACTIN"/>
    <property type="match status" value="1"/>
</dbReference>
<evidence type="ECO:0000313" key="15">
    <source>
        <dbReference type="RefSeq" id="XP_065721995.2"/>
    </source>
</evidence>
<keyword evidence="13" id="KW-1185">Reference proteome</keyword>
<evidence type="ECO:0000259" key="12">
    <source>
        <dbReference type="PROSITE" id="PS50853"/>
    </source>
</evidence>
<keyword evidence="7" id="KW-0472">Membrane</keyword>
<dbReference type="CDD" id="cd20956">
    <property type="entry name" value="IgI_4_Dscam"/>
    <property type="match status" value="1"/>
</dbReference>
<feature type="compositionally biased region" description="Polar residues" evidence="10">
    <location>
        <begin position="1901"/>
        <end position="1911"/>
    </location>
</feature>
<dbReference type="InterPro" id="IPR036116">
    <property type="entry name" value="FN3_sf"/>
</dbReference>
<evidence type="ECO:0000259" key="11">
    <source>
        <dbReference type="PROSITE" id="PS50835"/>
    </source>
</evidence>
<organism evidence="13 14">
    <name type="scientific">Drosophila suzukii</name>
    <name type="common">Spotted-wing drosophila fruit fly</name>
    <dbReference type="NCBI Taxonomy" id="28584"/>
    <lineage>
        <taxon>Eukaryota</taxon>
        <taxon>Metazoa</taxon>
        <taxon>Ecdysozoa</taxon>
        <taxon>Arthropoda</taxon>
        <taxon>Hexapoda</taxon>
        <taxon>Insecta</taxon>
        <taxon>Pterygota</taxon>
        <taxon>Neoptera</taxon>
        <taxon>Endopterygota</taxon>
        <taxon>Diptera</taxon>
        <taxon>Brachycera</taxon>
        <taxon>Muscomorpha</taxon>
        <taxon>Ephydroidea</taxon>
        <taxon>Drosophilidae</taxon>
        <taxon>Drosophila</taxon>
        <taxon>Sophophora</taxon>
    </lineage>
</organism>
<feature type="region of interest" description="Disordered" evidence="10">
    <location>
        <begin position="2014"/>
        <end position="2033"/>
    </location>
</feature>
<feature type="domain" description="Ig-like" evidence="11">
    <location>
        <begin position="1338"/>
        <end position="1438"/>
    </location>
</feature>
<dbReference type="PROSITE" id="PS50835">
    <property type="entry name" value="IG_LIKE"/>
    <property type="match status" value="9"/>
</dbReference>
<keyword evidence="2" id="KW-0812">Transmembrane</keyword>
<dbReference type="Gene3D" id="2.60.40.10">
    <property type="entry name" value="Immunoglobulins"/>
    <property type="match status" value="16"/>
</dbReference>
<keyword evidence="4" id="KW-0677">Repeat</keyword>
<dbReference type="Proteomes" id="UP001652628">
    <property type="component" value="Chromosome 3"/>
</dbReference>
<feature type="region of interest" description="Disordered" evidence="10">
    <location>
        <begin position="1858"/>
        <end position="1988"/>
    </location>
</feature>
<sequence>MSLLEPPCLALTKALLLGALLLAVLATPLLATSGLRVPTFLLEPAPRLLFGNDTGAQVTCTAHGSPPPLVSWVLRDGSLATQVPGLRKISGNGTLHFPPFLAQYYRTDVHEATYRCRASNEAGTVLSRNVQVQAVVRRQFHVHVENTEVYLGNSALIKCAIPEYVRPYVRVASWHRGEEILLPDLSDVAGRYVVLAASGDLYVRSVRAEDGLMKFSCLVTNTLNGERQRSDAVMLQVKELSKNLAPRTTQKPVMEIHVERGNDVHLPCNIQGNPFPIFTWYRVSDSAALYPIPSSQRVILSRTLLLIKNADERDAGKWICQASNQFGEQRIEIRLSVNSYVSVHILPQVQIVNSGGTANFNCTTTGSAIDAIDWLHNGKPLQANNALTTGRDNIRFLSKSSLLVQNVGRRDRGVYQCLVENQRASAQAMAELKLGDTVPELIYTFIEQNVRPGPLISLKCSASGSPPPQFAWLLDSQPIMDVSLHHRFAIGQFVDMSGDVISHLNISHVRPDDGGLYKCVASNSMGSVLHSARLNVYGPPYVRAIGPIKAVAGEDIIVHCPFAGYPVEQIRWEKAHQELTTSNHYELASVADGGQLVIKNVEPGRDQGIYTCIVRSRAGEEARRDMQLNVNSPPVIEPFKFPKNLQEGGRAQITCAVSSGDMPIYFSWKKDDSSIPSSLQITEKKEEFYSLLVFKDISARHSGKYTCYASNAAAKVNYTAELQVRVAPRWSYEPMDTAIMLGNTISINCEAEGYPIPAITWFKGQGKGSKDFKPLSMRNHSLLLNLATDNDEGYYMCQATNEIGAGLKKTIRINVNEPARFEQSARNISSRRNDPVTLDCHAKGDEPITIGWTQNNGRIDLNNFRFSIAEMKTEKGVDSQLTIGHSDRHDSGVYRCIAENPYGRAEQIIFLAVQERPDTPSNLEIFEVGSRTVKLSWRRPFDGNSPVLSYLVQYQALKYLQSHASLGAPGGDWNGQNVINVSLPSTSISRSYDSDLRESAIVAGLTPATTFLIRMQAINEIERSAYTEAIVLKTQEEAPTEAPSNVQVQTGGESELIVTWQIPPRESWNGELIGYTVNCSEEKQNINFISVVNNSLKSTIVSGWATTKATLRGLRKYTRYAVTIRAMNSFGSGPWSAAIFGTTAEGVPEAAPQNVNCTALSSQSLKISWMEPPLQFHGGIIQGYKILYRPIVHQIDFPAKLEIKRTSNLETYLHTLHKASNYSIRVLAYTATGDGLASHPLFCQTDDDVPDAPAAIKAAALTADSILISWLTPKNRNGIISHYTVYSREAGRKGQAKTHMVRVDENGYPVIFESRSLAENQMYEFWVSASTSVGEGEPTSVIAQATNTRAPARIASFGQVVRKAVGTGLVLECLAVGNPTPRARWLTRDRPVTFSPFYEVTNEGNLKIHRVEGSLSGNYTCTANNLFGSDEIQYQVIAMKPPAAPQIIVQYASADSIRVSWDAPDDGGAPLQGYTISYHTAGESWSITELLPENNAFTISGLKCGNQYIIKMSAHNMVGSGVASEEINVWTKGKASQAPNGNELIATNATCVNLKLSSWQNGGCSIHHFSIEHRPLGDIRWTVVTSDISNAEENRENLIFCDFLPAKWYQLRISATNDAGKTTEHYHFSTTNIDGITIPPPSVFPSENDLMNNLINSTNPTSGDWFATLIVVVIITVSIITIALTIKHRRTLCGPIAEGYESRTLPGDYKEDHENRRNQQVYSASPVKTVDKGNESEMYEISPYATFSVNGGRTGAPAKTPTRAVAAQTPLDYTMQFKTFGHPEGENLNATAYPLLPSSGFGHVKSKSSWHKQRYYNTEDESTLSKSMTIVAGSQAGHSKKSNGGRSAKSSAACSGVVAGSESDTSISPSTEFSNMPTYRVPCKSSRSSDGRAVVDMFRPDSSTESNNDQGSPAPERRHNTPRHVLGMGMAMGLGGGGGGGGGGAGGPPEKRSGQRSRKHGSAAQQPSNQTLERRKCPGSSNSLDSEVDAETAASLAASIAAMAGAGVDLSGGFRPPAGFHDGREPGDQSDCEREQRALDLEVQRVMESTGDAQLAKMDREELTSLLASLCCMPVASTYPELELDLEHDLDLELDLELELEPKPILTSTANL</sequence>
<name>A0AB40DG24_DROSZ</name>
<feature type="domain" description="Ig-like" evidence="11">
    <location>
        <begin position="439"/>
        <end position="535"/>
    </location>
</feature>
<feature type="domain" description="Ig-like" evidence="11">
    <location>
        <begin position="341"/>
        <end position="433"/>
    </location>
</feature>
<evidence type="ECO:0000256" key="10">
    <source>
        <dbReference type="SAM" id="MobiDB-lite"/>
    </source>
</evidence>
<feature type="domain" description="Ig-like" evidence="11">
    <location>
        <begin position="38"/>
        <end position="131"/>
    </location>
</feature>
<dbReference type="InterPro" id="IPR056754">
    <property type="entry name" value="DSCAM/DSCAML_C"/>
</dbReference>
<keyword evidence="3" id="KW-0732">Signal</keyword>
<evidence type="ECO:0000256" key="2">
    <source>
        <dbReference type="ARBA" id="ARBA00022692"/>
    </source>
</evidence>
<gene>
    <name evidence="14 15" type="primary">Dscam3</name>
</gene>
<feature type="domain" description="Ig-like" evidence="11">
    <location>
        <begin position="539"/>
        <end position="629"/>
    </location>
</feature>
<feature type="domain" description="Fibronectin type-III" evidence="12">
    <location>
        <begin position="1042"/>
        <end position="1146"/>
    </location>
</feature>
<feature type="compositionally biased region" description="Basic and acidic residues" evidence="10">
    <location>
        <begin position="1708"/>
        <end position="1717"/>
    </location>
</feature>
<dbReference type="SMART" id="SM00060">
    <property type="entry name" value="FN3"/>
    <property type="match status" value="6"/>
</dbReference>
<evidence type="ECO:0000256" key="5">
    <source>
        <dbReference type="ARBA" id="ARBA00022889"/>
    </source>
</evidence>
<evidence type="ECO:0000313" key="13">
    <source>
        <dbReference type="Proteomes" id="UP001652628"/>
    </source>
</evidence>
<dbReference type="GO" id="GO:0048513">
    <property type="term" value="P:animal organ development"/>
    <property type="evidence" value="ECO:0007669"/>
    <property type="project" value="UniProtKB-ARBA"/>
</dbReference>
<dbReference type="SMART" id="SM00408">
    <property type="entry name" value="IGc2"/>
    <property type="match status" value="9"/>
</dbReference>
<dbReference type="InterPro" id="IPR013098">
    <property type="entry name" value="Ig_I-set"/>
</dbReference>
<feature type="domain" description="Ig-like" evidence="11">
    <location>
        <begin position="246"/>
        <end position="336"/>
    </location>
</feature>
<feature type="domain" description="Fibronectin type-III" evidence="12">
    <location>
        <begin position="919"/>
        <end position="1037"/>
    </location>
</feature>
<dbReference type="InterPro" id="IPR003599">
    <property type="entry name" value="Ig_sub"/>
</dbReference>
<dbReference type="GO" id="GO:0048812">
    <property type="term" value="P:neuron projection morphogenesis"/>
    <property type="evidence" value="ECO:0007669"/>
    <property type="project" value="UniProtKB-ARBA"/>
</dbReference>
<dbReference type="CDD" id="cd00063">
    <property type="entry name" value="FN3"/>
    <property type="match status" value="6"/>
</dbReference>
<protein>
    <submittedName>
        <fullName evidence="14 15">Cell adhesion molecule Dscam1 isoform X1</fullName>
    </submittedName>
</protein>
<evidence type="ECO:0000256" key="7">
    <source>
        <dbReference type="ARBA" id="ARBA00023136"/>
    </source>
</evidence>
<proteinExistence type="predicted"/>
<dbReference type="Pfam" id="PF25059">
    <property type="entry name" value="FN3_DSCAM-DSCAML_C"/>
    <property type="match status" value="1"/>
</dbReference>
<evidence type="ECO:0000256" key="6">
    <source>
        <dbReference type="ARBA" id="ARBA00022989"/>
    </source>
</evidence>
<dbReference type="Pfam" id="PF13927">
    <property type="entry name" value="Ig_3"/>
    <property type="match status" value="3"/>
</dbReference>
<evidence type="ECO:0000256" key="1">
    <source>
        <dbReference type="ARBA" id="ARBA00004167"/>
    </source>
</evidence>
<dbReference type="InterPro" id="IPR007110">
    <property type="entry name" value="Ig-like_dom"/>
</dbReference>
<dbReference type="SUPFAM" id="SSF48726">
    <property type="entry name" value="Immunoglobulin"/>
    <property type="match status" value="10"/>
</dbReference>
<feature type="compositionally biased region" description="Basic and acidic residues" evidence="10">
    <location>
        <begin position="2021"/>
        <end position="2033"/>
    </location>
</feature>
<evidence type="ECO:0000256" key="3">
    <source>
        <dbReference type="ARBA" id="ARBA00022729"/>
    </source>
</evidence>
<dbReference type="Pfam" id="PF00041">
    <property type="entry name" value="fn3"/>
    <property type="match status" value="5"/>
</dbReference>
<feature type="domain" description="Fibronectin type-III" evidence="12">
    <location>
        <begin position="1151"/>
        <end position="1248"/>
    </location>
</feature>
<dbReference type="InterPro" id="IPR013783">
    <property type="entry name" value="Ig-like_fold"/>
</dbReference>
<reference evidence="14 15" key="1">
    <citation type="submission" date="2025-05" db="UniProtKB">
        <authorList>
            <consortium name="RefSeq"/>
        </authorList>
    </citation>
    <scope>IDENTIFICATION</scope>
</reference>
<dbReference type="InterPro" id="IPR036179">
    <property type="entry name" value="Ig-like_dom_sf"/>
</dbReference>
<feature type="compositionally biased region" description="Gly residues" evidence="10">
    <location>
        <begin position="1930"/>
        <end position="1947"/>
    </location>
</feature>
<dbReference type="InterPro" id="IPR003961">
    <property type="entry name" value="FN3_dom"/>
</dbReference>
<keyword evidence="5" id="KW-0130">Cell adhesion</keyword>
<dbReference type="InterPro" id="IPR003598">
    <property type="entry name" value="Ig_sub2"/>
</dbReference>
<dbReference type="SMART" id="SM00409">
    <property type="entry name" value="IG"/>
    <property type="match status" value="10"/>
</dbReference>
<accession>A0AB40DG24</accession>
<keyword evidence="8" id="KW-1015">Disulfide bond</keyword>
<feature type="domain" description="Fibronectin type-III" evidence="12">
    <location>
        <begin position="1252"/>
        <end position="1351"/>
    </location>
</feature>
<feature type="domain" description="Fibronectin type-III" evidence="12">
    <location>
        <begin position="1538"/>
        <end position="1641"/>
    </location>
</feature>
<feature type="compositionally biased region" description="Polar residues" evidence="10">
    <location>
        <begin position="1864"/>
        <end position="1877"/>
    </location>
</feature>
<evidence type="ECO:0000313" key="14">
    <source>
        <dbReference type="RefSeq" id="XP_065721994.2"/>
    </source>
</evidence>